<protein>
    <submittedName>
        <fullName evidence="2">Uncharacterized protein</fullName>
    </submittedName>
</protein>
<keyword evidence="3" id="KW-1185">Reference proteome</keyword>
<feature type="compositionally biased region" description="Basic and acidic residues" evidence="1">
    <location>
        <begin position="1"/>
        <end position="20"/>
    </location>
</feature>
<evidence type="ECO:0000313" key="3">
    <source>
        <dbReference type="Proteomes" id="UP001596119"/>
    </source>
</evidence>
<comment type="caution">
    <text evidence="2">The sequence shown here is derived from an EMBL/GenBank/DDBJ whole genome shotgun (WGS) entry which is preliminary data.</text>
</comment>
<evidence type="ECO:0000313" key="2">
    <source>
        <dbReference type="EMBL" id="MFC5952757.1"/>
    </source>
</evidence>
<sequence>PDRRGGGRHEVAAGERELGRTHAARTAGRQGDAPSDAPSDAPPGRSGRARQEGIRPAQQARRAGRRALPEHVGRGAR</sequence>
<name>A0ABW1IJ01_9PSEU</name>
<dbReference type="RefSeq" id="WP_379571948.1">
    <property type="nucleotide sequence ID" value="NZ_JBHSQK010000123.1"/>
</dbReference>
<feature type="compositionally biased region" description="Low complexity" evidence="1">
    <location>
        <begin position="32"/>
        <end position="43"/>
    </location>
</feature>
<proteinExistence type="predicted"/>
<dbReference type="EMBL" id="JBHSQK010000123">
    <property type="protein sequence ID" value="MFC5952757.1"/>
    <property type="molecule type" value="Genomic_DNA"/>
</dbReference>
<gene>
    <name evidence="2" type="ORF">ACFQH9_31305</name>
</gene>
<feature type="compositionally biased region" description="Basic and acidic residues" evidence="1">
    <location>
        <begin position="67"/>
        <end position="77"/>
    </location>
</feature>
<organism evidence="2 3">
    <name type="scientific">Pseudonocardia lutea</name>
    <dbReference type="NCBI Taxonomy" id="2172015"/>
    <lineage>
        <taxon>Bacteria</taxon>
        <taxon>Bacillati</taxon>
        <taxon>Actinomycetota</taxon>
        <taxon>Actinomycetes</taxon>
        <taxon>Pseudonocardiales</taxon>
        <taxon>Pseudonocardiaceae</taxon>
        <taxon>Pseudonocardia</taxon>
    </lineage>
</organism>
<dbReference type="Proteomes" id="UP001596119">
    <property type="component" value="Unassembled WGS sequence"/>
</dbReference>
<accession>A0ABW1IJ01</accession>
<evidence type="ECO:0000256" key="1">
    <source>
        <dbReference type="SAM" id="MobiDB-lite"/>
    </source>
</evidence>
<reference evidence="3" key="1">
    <citation type="journal article" date="2019" name="Int. J. Syst. Evol. Microbiol.">
        <title>The Global Catalogue of Microorganisms (GCM) 10K type strain sequencing project: providing services to taxonomists for standard genome sequencing and annotation.</title>
        <authorList>
            <consortium name="The Broad Institute Genomics Platform"/>
            <consortium name="The Broad Institute Genome Sequencing Center for Infectious Disease"/>
            <person name="Wu L."/>
            <person name="Ma J."/>
        </authorList>
    </citation>
    <scope>NUCLEOTIDE SEQUENCE [LARGE SCALE GENOMIC DNA]</scope>
    <source>
        <strain evidence="3">CGMCC 4.7397</strain>
    </source>
</reference>
<feature type="region of interest" description="Disordered" evidence="1">
    <location>
        <begin position="1"/>
        <end position="77"/>
    </location>
</feature>
<feature type="non-terminal residue" evidence="2">
    <location>
        <position position="1"/>
    </location>
</feature>